<protein>
    <submittedName>
        <fullName evidence="1">Uncharacterized protein</fullName>
    </submittedName>
</protein>
<proteinExistence type="predicted"/>
<reference evidence="1 2" key="1">
    <citation type="submission" date="2019-05" db="EMBL/GenBank/DDBJ databases">
        <title>Emergence of the Ug99 lineage of the wheat stem rust pathogen through somatic hybridization.</title>
        <authorList>
            <person name="Li F."/>
            <person name="Upadhyaya N.M."/>
            <person name="Sperschneider J."/>
            <person name="Matny O."/>
            <person name="Nguyen-Phuc H."/>
            <person name="Mago R."/>
            <person name="Raley C."/>
            <person name="Miller M.E."/>
            <person name="Silverstein K.A.T."/>
            <person name="Henningsen E."/>
            <person name="Hirsch C.D."/>
            <person name="Visser B."/>
            <person name="Pretorius Z.A."/>
            <person name="Steffenson B.J."/>
            <person name="Schwessinger B."/>
            <person name="Dodds P.N."/>
            <person name="Figueroa M."/>
        </authorList>
    </citation>
    <scope>NUCLEOTIDE SEQUENCE [LARGE SCALE GENOMIC DNA]</scope>
    <source>
        <strain evidence="1 2">Ug99</strain>
    </source>
</reference>
<accession>A0A5B0NEA6</accession>
<dbReference type="AlphaFoldDB" id="A0A5B0NEA6"/>
<sequence length="99" mass="11060">MPWAIIIASQQADTSSACPEAILKVCQFYRLLGSYHNQMEIPKDMLQSFIYYRILQSSPENLGLLKLVRKLSQQPGLSPHCQSSVLGSQCISLMAPEAF</sequence>
<evidence type="ECO:0000313" key="1">
    <source>
        <dbReference type="EMBL" id="KAA1086350.1"/>
    </source>
</evidence>
<evidence type="ECO:0000313" key="2">
    <source>
        <dbReference type="Proteomes" id="UP000325313"/>
    </source>
</evidence>
<dbReference type="EMBL" id="VDEP01000411">
    <property type="protein sequence ID" value="KAA1086350.1"/>
    <property type="molecule type" value="Genomic_DNA"/>
</dbReference>
<organism evidence="1 2">
    <name type="scientific">Puccinia graminis f. sp. tritici</name>
    <dbReference type="NCBI Taxonomy" id="56615"/>
    <lineage>
        <taxon>Eukaryota</taxon>
        <taxon>Fungi</taxon>
        <taxon>Dikarya</taxon>
        <taxon>Basidiomycota</taxon>
        <taxon>Pucciniomycotina</taxon>
        <taxon>Pucciniomycetes</taxon>
        <taxon>Pucciniales</taxon>
        <taxon>Pucciniaceae</taxon>
        <taxon>Puccinia</taxon>
    </lineage>
</organism>
<dbReference type="Proteomes" id="UP000325313">
    <property type="component" value="Unassembled WGS sequence"/>
</dbReference>
<gene>
    <name evidence="1" type="ORF">PGTUg99_017731</name>
</gene>
<comment type="caution">
    <text evidence="1">The sequence shown here is derived from an EMBL/GenBank/DDBJ whole genome shotgun (WGS) entry which is preliminary data.</text>
</comment>
<name>A0A5B0NEA6_PUCGR</name>